<feature type="region of interest" description="Disordered" evidence="1">
    <location>
        <begin position="312"/>
        <end position="341"/>
    </location>
</feature>
<feature type="compositionally biased region" description="Acidic residues" evidence="1">
    <location>
        <begin position="548"/>
        <end position="557"/>
    </location>
</feature>
<dbReference type="AlphaFoldDB" id="A0A9D3P534"/>
<organism evidence="3 4">
    <name type="scientific">Hemibagrus wyckioides</name>
    <dbReference type="NCBI Taxonomy" id="337641"/>
    <lineage>
        <taxon>Eukaryota</taxon>
        <taxon>Metazoa</taxon>
        <taxon>Chordata</taxon>
        <taxon>Craniata</taxon>
        <taxon>Vertebrata</taxon>
        <taxon>Euteleostomi</taxon>
        <taxon>Actinopterygii</taxon>
        <taxon>Neopterygii</taxon>
        <taxon>Teleostei</taxon>
        <taxon>Ostariophysi</taxon>
        <taxon>Siluriformes</taxon>
        <taxon>Bagridae</taxon>
        <taxon>Hemibagrus</taxon>
    </lineage>
</organism>
<dbReference type="Proteomes" id="UP000824219">
    <property type="component" value="Linkage Group LG02"/>
</dbReference>
<proteinExistence type="predicted"/>
<name>A0A9D3P534_9TELE</name>
<evidence type="ECO:0000313" key="3">
    <source>
        <dbReference type="EMBL" id="KAG7334751.1"/>
    </source>
</evidence>
<accession>A0A9D3P534</accession>
<dbReference type="Pfam" id="PF15072">
    <property type="entry name" value="HROB"/>
    <property type="match status" value="1"/>
</dbReference>
<dbReference type="PANTHER" id="PTHR14523">
    <property type="entry name" value="UNCHARACTERIZED PROTEIN C17ORF53 HOMOLOG"/>
    <property type="match status" value="1"/>
</dbReference>
<dbReference type="InterPro" id="IPR028045">
    <property type="entry name" value="HROB"/>
</dbReference>
<dbReference type="OrthoDB" id="21443at2759"/>
<evidence type="ECO:0000259" key="2">
    <source>
        <dbReference type="Pfam" id="PF15072"/>
    </source>
</evidence>
<dbReference type="EMBL" id="JAHKSW010000002">
    <property type="protein sequence ID" value="KAG7334751.1"/>
    <property type="molecule type" value="Genomic_DNA"/>
</dbReference>
<comment type="caution">
    <text evidence="3">The sequence shown here is derived from an EMBL/GenBank/DDBJ whole genome shotgun (WGS) entry which is preliminary data.</text>
</comment>
<keyword evidence="4" id="KW-1185">Reference proteome</keyword>
<feature type="region of interest" description="Disordered" evidence="1">
    <location>
        <begin position="92"/>
        <end position="153"/>
    </location>
</feature>
<dbReference type="InterPro" id="IPR058570">
    <property type="entry name" value="HROB_OB"/>
</dbReference>
<feature type="region of interest" description="Disordered" evidence="1">
    <location>
        <begin position="508"/>
        <end position="527"/>
    </location>
</feature>
<evidence type="ECO:0000313" key="4">
    <source>
        <dbReference type="Proteomes" id="UP000824219"/>
    </source>
</evidence>
<protein>
    <recommendedName>
        <fullName evidence="2">Homologous recombination OB-fold protein OB-fold domain-containing protein</fullName>
    </recommendedName>
</protein>
<dbReference type="GO" id="GO:0000725">
    <property type="term" value="P:recombinational repair"/>
    <property type="evidence" value="ECO:0007669"/>
    <property type="project" value="InterPro"/>
</dbReference>
<gene>
    <name evidence="3" type="ORF">KOW79_001347</name>
</gene>
<evidence type="ECO:0000256" key="1">
    <source>
        <dbReference type="SAM" id="MobiDB-lite"/>
    </source>
</evidence>
<sequence>MSTAACSKWRGLFSVGEELDDEDLLEADWTHTSGSGSSSVPACAPLQESHAVCSHDAQQSSVGSSANFLNRTSVPDSSARLDLSEYGPVKGLRNLANHNSSSSTHSVPQTHATSPASLQASLGGSNAITSLQHPSISPPGQSNPQSGICNVPTKDIPFQDDFDDWDVDLEELDECVPLKASAPDKEFESDSISPAKRLRSSAVSEDAPVVSSLRGFCNTTPKSAPSQSFSSSTSSTTFTPQNYLQTPACRFTSPVTPGPVRVTSQWQRGAVTPQAEHRSLFQAVSPALSTPQTPRPLHIQPVLTNHLVQLVSAASKTPQRPRSDSVRPKTRRFPGPAGALPQQISGRSLDDIVVAVPQTPAHGAVARLRSEVPSSQGNEEEEFSIGPWAAMKAEMGLDERNPSCFLHSYSIVMVLRKAALRQLSKNKVPNMAVVLKSILHTHADAKAVFRDPTGEMQGTVHRRLLEDRQGELKTGAVLLLKQVGVFSPSNRNHYLNVTPNNLLRIYPPDGAVHTSSQPSQPALGPAGLLHYESSNLERGPVCQMELHYEEEEEEEEQSSVAANLPVPANEAGQSTTRPDCSEDAQWDADDLDELLGELPVDSYCA</sequence>
<feature type="domain" description="Homologous recombination OB-fold protein OB-fold" evidence="2">
    <location>
        <begin position="426"/>
        <end position="509"/>
    </location>
</feature>
<reference evidence="3 4" key="1">
    <citation type="submission" date="2021-06" db="EMBL/GenBank/DDBJ databases">
        <title>Chromosome-level genome assembly of the red-tail catfish (Hemibagrus wyckioides).</title>
        <authorList>
            <person name="Shao F."/>
        </authorList>
    </citation>
    <scope>NUCLEOTIDE SEQUENCE [LARGE SCALE GENOMIC DNA]</scope>
    <source>
        <strain evidence="3">EC202008001</strain>
        <tissue evidence="3">Blood</tissue>
    </source>
</reference>
<feature type="region of interest" description="Disordered" evidence="1">
    <location>
        <begin position="548"/>
        <end position="585"/>
    </location>
</feature>
<feature type="compositionally biased region" description="Polar residues" evidence="1">
    <location>
        <begin position="96"/>
        <end position="148"/>
    </location>
</feature>
<dbReference type="PANTHER" id="PTHR14523:SF1">
    <property type="entry name" value="HOMOLOGOUS RECOMBINATION OB-FOLD PROTEIN"/>
    <property type="match status" value="1"/>
</dbReference>